<gene>
    <name evidence="13" type="ORF">DSJ38_02685</name>
    <name evidence="8" type="ORF">ERS007657_00426</name>
    <name evidence="9" type="ORF">ERS007661_02074</name>
    <name evidence="7" type="ORF">ERS007688_02265</name>
    <name evidence="10" type="ORF">ERS007703_00003</name>
    <name evidence="11" type="ORF">ERS007741_00111</name>
    <name evidence="12" type="ORF">J8J21_13410</name>
</gene>
<dbReference type="EMBL" id="JAGIZI010000020">
    <property type="protein sequence ID" value="MBP0684098.1"/>
    <property type="molecule type" value="Genomic_DNA"/>
</dbReference>
<reference evidence="13" key="4">
    <citation type="submission" date="2018-07" db="EMBL/GenBank/DDBJ databases">
        <authorList>
            <person name="Shah S."/>
            <person name="Brown T."/>
            <person name="Auld S."/>
            <person name="Bratton K."/>
            <person name="Narechania A."/>
            <person name="Mathema B."/>
            <person name="Gandhi N."/>
        </authorList>
    </citation>
    <scope>NUCLEOTIDE SEQUENCE</scope>
    <source>
        <strain evidence="13">32301_S10</strain>
    </source>
</reference>
<evidence type="ECO:0000313" key="20">
    <source>
        <dbReference type="Proteomes" id="UP000671119"/>
    </source>
</evidence>
<evidence type="ECO:0000313" key="15">
    <source>
        <dbReference type="Proteomes" id="UP000039217"/>
    </source>
</evidence>
<dbReference type="PRINTS" id="PR00455">
    <property type="entry name" value="HTHTETR"/>
</dbReference>
<dbReference type="PANTHER" id="PTHR30055:SF149">
    <property type="entry name" value="TETR-FAMILY TRANSCRIPTIONAL REGULATOR"/>
    <property type="match status" value="1"/>
</dbReference>
<reference evidence="13 19" key="3">
    <citation type="journal article" date="2017" name="N. Engl. J. Med.">
        <title>Transmission of Extensively Drug-Resistant Tuberculosis in South Africa.</title>
        <authorList>
            <person name="Shah N.S."/>
            <person name="Auld S.C."/>
            <person name="Brust J.C."/>
            <person name="Mathema B."/>
            <person name="Ismail N."/>
            <person name="Moodley P."/>
            <person name="Mlisana K."/>
            <person name="Allana S."/>
            <person name="Campbell A."/>
            <person name="Mthiyane T."/>
            <person name="Morris N."/>
            <person name="Mpangase P."/>
            <person name="van der Meulen H."/>
            <person name="Omar S.V."/>
            <person name="Brown T.S."/>
            <person name="Narechania A."/>
            <person name="Shaskina E."/>
            <person name="Kapwata T."/>
            <person name="Kreiswirth B."/>
            <person name="Gandhi N.R."/>
        </authorList>
    </citation>
    <scope>NUCLEOTIDE SEQUENCE [LARGE SCALE GENOMIC DNA]</scope>
    <source>
        <strain evidence="13 19">32301_S10</strain>
    </source>
</reference>
<evidence type="ECO:0000313" key="7">
    <source>
        <dbReference type="EMBL" id="CFE53614.1"/>
    </source>
</evidence>
<evidence type="ECO:0000313" key="18">
    <source>
        <dbReference type="Proteomes" id="UP000048600"/>
    </source>
</evidence>
<evidence type="ECO:0000256" key="2">
    <source>
        <dbReference type="ARBA" id="ARBA00023125"/>
    </source>
</evidence>
<protein>
    <submittedName>
        <fullName evidence="8">Regulatory protein</fullName>
    </submittedName>
    <submittedName>
        <fullName evidence="13">TetR family transcriptional regulator</fullName>
    </submittedName>
    <submittedName>
        <fullName evidence="12">TetR/AcrR family transcriptional regulator</fullName>
    </submittedName>
</protein>
<evidence type="ECO:0000256" key="3">
    <source>
        <dbReference type="ARBA" id="ARBA00023163"/>
    </source>
</evidence>
<feature type="DNA-binding region" description="H-T-H motif" evidence="4">
    <location>
        <begin position="42"/>
        <end position="61"/>
    </location>
</feature>
<evidence type="ECO:0000313" key="17">
    <source>
        <dbReference type="Proteomes" id="UP000046947"/>
    </source>
</evidence>
<evidence type="ECO:0000313" key="16">
    <source>
        <dbReference type="Proteomes" id="UP000046680"/>
    </source>
</evidence>
<reference evidence="10" key="2">
    <citation type="submission" date="2015-03" db="EMBL/GenBank/DDBJ databases">
        <authorList>
            <person name="Murphy D."/>
        </authorList>
    </citation>
    <scope>NUCLEOTIDE SEQUENCE [LARGE SCALE GENOMIC DNA]</scope>
    <source>
        <strain evidence="10">K00500041</strain>
    </source>
</reference>
<evidence type="ECO:0000313" key="13">
    <source>
        <dbReference type="EMBL" id="REQ56462.1"/>
    </source>
</evidence>
<dbReference type="EMBL" id="CQQC01000672">
    <property type="protein sequence ID" value="CNV32837.1"/>
    <property type="molecule type" value="Genomic_DNA"/>
</dbReference>
<dbReference type="GO" id="GO:0003700">
    <property type="term" value="F:DNA-binding transcription factor activity"/>
    <property type="evidence" value="ECO:0007669"/>
    <property type="project" value="TreeGrafter"/>
</dbReference>
<dbReference type="Proteomes" id="UP000256381">
    <property type="component" value="Unassembled WGS sequence"/>
</dbReference>
<evidence type="ECO:0000256" key="4">
    <source>
        <dbReference type="PROSITE-ProRule" id="PRU00335"/>
    </source>
</evidence>
<dbReference type="EMBL" id="CFOH01000363">
    <property type="protein sequence ID" value="CFE53614.1"/>
    <property type="molecule type" value="Genomic_DNA"/>
</dbReference>
<organism evidence="8 16">
    <name type="scientific">Mycobacterium tuberculosis</name>
    <dbReference type="NCBI Taxonomy" id="1773"/>
    <lineage>
        <taxon>Bacteria</taxon>
        <taxon>Bacillati</taxon>
        <taxon>Actinomycetota</taxon>
        <taxon>Actinomycetes</taxon>
        <taxon>Mycobacteriales</taxon>
        <taxon>Mycobacteriaceae</taxon>
        <taxon>Mycobacterium</taxon>
        <taxon>Mycobacterium tuberculosis complex</taxon>
    </lineage>
</organism>
<name>A0A045HJR3_MYCTX</name>
<dbReference type="InterPro" id="IPR050109">
    <property type="entry name" value="HTH-type_TetR-like_transc_reg"/>
</dbReference>
<accession>A0A045HJR3</accession>
<dbReference type="OMA" id="HQFLDQR"/>
<keyword evidence="3" id="KW-0804">Transcription</keyword>
<evidence type="ECO:0000256" key="5">
    <source>
        <dbReference type="SAM" id="MobiDB-lite"/>
    </source>
</evidence>
<dbReference type="InterPro" id="IPR001647">
    <property type="entry name" value="HTH_TetR"/>
</dbReference>
<evidence type="ECO:0000313" key="10">
    <source>
        <dbReference type="EMBL" id="COU89639.1"/>
    </source>
</evidence>
<feature type="region of interest" description="Disordered" evidence="5">
    <location>
        <begin position="1"/>
        <end position="20"/>
    </location>
</feature>
<keyword evidence="2 4" id="KW-0238">DNA-binding</keyword>
<dbReference type="Proteomes" id="UP000046947">
    <property type="component" value="Unassembled WGS sequence"/>
</dbReference>
<dbReference type="InterPro" id="IPR009057">
    <property type="entry name" value="Homeodomain-like_sf"/>
</dbReference>
<dbReference type="Proteomes" id="UP000039217">
    <property type="component" value="Unassembled WGS sequence"/>
</dbReference>
<feature type="domain" description="HTH tetR-type" evidence="6">
    <location>
        <begin position="19"/>
        <end position="79"/>
    </location>
</feature>
<evidence type="ECO:0000313" key="19">
    <source>
        <dbReference type="Proteomes" id="UP000256381"/>
    </source>
</evidence>
<sequence>MVGAVTQIADRPTDPSPWSPRETELLAVTLRLLQEHGYDRLTVDAVAASARASKATVYRRWPSKAELVLAAFIEGIRQVAVPPNTGNLRDDLLRLGELICREVGQHASTIRAVLVEVSRNPALNDVLQHQFVDHRKALIQYILQQAVDRGEISSAAISDELWDLLPGYLIFRSIIPNRPPTQDTVQALVDDVILPSLTRSTG</sequence>
<dbReference type="Proteomes" id="UP000671119">
    <property type="component" value="Unassembled WGS sequence"/>
</dbReference>
<dbReference type="PATRIC" id="fig|1773.211.peg.4360"/>
<dbReference type="EMBL" id="CGCX01000091">
    <property type="protein sequence ID" value="CFR66941.1"/>
    <property type="molecule type" value="Genomic_DNA"/>
</dbReference>
<reference evidence="12 20" key="5">
    <citation type="submission" date="2021-03" db="EMBL/GenBank/DDBJ databases">
        <title>Whole Genome Sequencing of Mycobacterium tuberculosis clinical isolates from Arunachal Pradesh, India.</title>
        <authorList>
            <person name="Singh S."/>
            <person name="Mudliar S.R."/>
            <person name="Kulsum U."/>
            <person name="Rufai S.B."/>
            <person name="Singh P.K."/>
            <person name="Umpo M."/>
            <person name="Nyori M."/>
        </authorList>
    </citation>
    <scope>NUCLEOTIDE SEQUENCE [LARGE SCALE GENOMIC DNA]</scope>
    <source>
        <strain evidence="12 20">OMICS/BPL/0142/20/SP</strain>
    </source>
</reference>
<dbReference type="EMBL" id="QTBD01000036">
    <property type="protein sequence ID" value="REQ56462.1"/>
    <property type="molecule type" value="Genomic_DNA"/>
</dbReference>
<dbReference type="Pfam" id="PF16859">
    <property type="entry name" value="TetR_C_11"/>
    <property type="match status" value="1"/>
</dbReference>
<dbReference type="SUPFAM" id="SSF48498">
    <property type="entry name" value="Tetracyclin repressor-like, C-terminal domain"/>
    <property type="match status" value="1"/>
</dbReference>
<dbReference type="InterPro" id="IPR011075">
    <property type="entry name" value="TetR_C"/>
</dbReference>
<reference evidence="14 15" key="1">
    <citation type="submission" date="2015-03" db="EMBL/GenBank/DDBJ databases">
        <authorList>
            <consortium name="Pathogen Informatics"/>
        </authorList>
    </citation>
    <scope>NUCLEOTIDE SEQUENCE [LARGE SCALE GENOMIC DNA]</scope>
    <source>
        <strain evidence="8 16">C09601061</strain>
        <strain evidence="9 15">D00501624</strain>
        <strain evidence="7 17">H09601792</strain>
        <strain evidence="14">K00500041</strain>
        <strain evidence="11 18">P00601463</strain>
    </source>
</reference>
<dbReference type="EMBL" id="CHKL01000005">
    <property type="protein sequence ID" value="COV53321.1"/>
    <property type="molecule type" value="Genomic_DNA"/>
</dbReference>
<dbReference type="AlphaFoldDB" id="A0A045HJR3"/>
<dbReference type="Proteomes" id="UP000048600">
    <property type="component" value="Unassembled WGS sequence"/>
</dbReference>
<dbReference type="GeneID" id="45425539"/>
<evidence type="ECO:0000313" key="14">
    <source>
        <dbReference type="Proteomes" id="UP000038802"/>
    </source>
</evidence>
<dbReference type="Pfam" id="PF00440">
    <property type="entry name" value="TetR_N"/>
    <property type="match status" value="1"/>
</dbReference>
<dbReference type="SMR" id="A0A045HJR3"/>
<dbReference type="Gene3D" id="1.10.357.10">
    <property type="entry name" value="Tetracycline Repressor, domain 2"/>
    <property type="match status" value="1"/>
</dbReference>
<proteinExistence type="predicted"/>
<dbReference type="Gene3D" id="1.10.10.60">
    <property type="entry name" value="Homeodomain-like"/>
    <property type="match status" value="1"/>
</dbReference>
<dbReference type="InterPro" id="IPR036271">
    <property type="entry name" value="Tet_transcr_reg_TetR-rel_C_sf"/>
</dbReference>
<evidence type="ECO:0000313" key="11">
    <source>
        <dbReference type="EMBL" id="COV53321.1"/>
    </source>
</evidence>
<dbReference type="GO" id="GO:0000976">
    <property type="term" value="F:transcription cis-regulatory region binding"/>
    <property type="evidence" value="ECO:0007669"/>
    <property type="project" value="TreeGrafter"/>
</dbReference>
<evidence type="ECO:0000259" key="6">
    <source>
        <dbReference type="PROSITE" id="PS50977"/>
    </source>
</evidence>
<dbReference type="InterPro" id="IPR023772">
    <property type="entry name" value="DNA-bd_HTH_TetR-type_CS"/>
</dbReference>
<dbReference type="RefSeq" id="WP_003407773.1">
    <property type="nucleotide sequence ID" value="NZ_AP017901.1"/>
</dbReference>
<keyword evidence="1" id="KW-0805">Transcription regulation</keyword>
<dbReference type="EMBL" id="CSAE01000001">
    <property type="protein sequence ID" value="COU89639.1"/>
    <property type="molecule type" value="Genomic_DNA"/>
</dbReference>
<dbReference type="STRING" id="115862.BBG46_08300"/>
<dbReference type="SUPFAM" id="SSF46689">
    <property type="entry name" value="Homeodomain-like"/>
    <property type="match status" value="1"/>
</dbReference>
<evidence type="ECO:0000256" key="1">
    <source>
        <dbReference type="ARBA" id="ARBA00023015"/>
    </source>
</evidence>
<dbReference type="PROSITE" id="PS01081">
    <property type="entry name" value="HTH_TETR_1"/>
    <property type="match status" value="1"/>
</dbReference>
<dbReference type="PANTHER" id="PTHR30055">
    <property type="entry name" value="HTH-TYPE TRANSCRIPTIONAL REGULATOR RUTR"/>
    <property type="match status" value="1"/>
</dbReference>
<dbReference type="PROSITE" id="PS50977">
    <property type="entry name" value="HTH_TETR_2"/>
    <property type="match status" value="1"/>
</dbReference>
<evidence type="ECO:0000313" key="8">
    <source>
        <dbReference type="EMBL" id="CFR66941.1"/>
    </source>
</evidence>
<dbReference type="Proteomes" id="UP000038802">
    <property type="component" value="Unassembled WGS sequence"/>
</dbReference>
<dbReference type="Proteomes" id="UP000046680">
    <property type="component" value="Unassembled WGS sequence"/>
</dbReference>
<evidence type="ECO:0000313" key="12">
    <source>
        <dbReference type="EMBL" id="MBP0684098.1"/>
    </source>
</evidence>
<evidence type="ECO:0000313" key="9">
    <source>
        <dbReference type="EMBL" id="CNV32837.1"/>
    </source>
</evidence>